<protein>
    <submittedName>
        <fullName evidence="2">Uncharacterized protein</fullName>
    </submittedName>
</protein>
<gene>
    <name evidence="2" type="ORF">J3998_08110</name>
</gene>
<dbReference type="RefSeq" id="WP_208149842.1">
    <property type="nucleotide sequence ID" value="NZ_JAGETV010000013.1"/>
</dbReference>
<dbReference type="Proteomes" id="UP000664835">
    <property type="component" value="Unassembled WGS sequence"/>
</dbReference>
<feature type="signal peptide" evidence="1">
    <location>
        <begin position="1"/>
        <end position="20"/>
    </location>
</feature>
<keyword evidence="3" id="KW-1185">Reference proteome</keyword>
<sequence>MKKLALILGSAVLFSQGAMAETSDARGGFDREQVKYERQAKIERDKKYHYARLSREDEKFN</sequence>
<feature type="chain" id="PRO_5046817690" evidence="1">
    <location>
        <begin position="21"/>
        <end position="61"/>
    </location>
</feature>
<evidence type="ECO:0000256" key="1">
    <source>
        <dbReference type="SAM" id="SignalP"/>
    </source>
</evidence>
<reference evidence="2 3" key="1">
    <citation type="submission" date="2021-03" db="EMBL/GenBank/DDBJ databases">
        <title>Thiomicrorhabdus sp.nov.,novel sulfur-oxidizing bacteria isolated from coastal sediment.</title>
        <authorList>
            <person name="Liu X."/>
        </authorList>
    </citation>
    <scope>NUCLEOTIDE SEQUENCE [LARGE SCALE GENOMIC DNA]</scope>
    <source>
        <strain evidence="2 3">6S2-11</strain>
    </source>
</reference>
<dbReference type="EMBL" id="JAGETV010000013">
    <property type="protein sequence ID" value="MBO1927541.1"/>
    <property type="molecule type" value="Genomic_DNA"/>
</dbReference>
<organism evidence="2 3">
    <name type="scientific">Thiomicrorhabdus marina</name>
    <dbReference type="NCBI Taxonomy" id="2818442"/>
    <lineage>
        <taxon>Bacteria</taxon>
        <taxon>Pseudomonadati</taxon>
        <taxon>Pseudomonadota</taxon>
        <taxon>Gammaproteobacteria</taxon>
        <taxon>Thiotrichales</taxon>
        <taxon>Piscirickettsiaceae</taxon>
        <taxon>Thiomicrorhabdus</taxon>
    </lineage>
</organism>
<evidence type="ECO:0000313" key="2">
    <source>
        <dbReference type="EMBL" id="MBO1927541.1"/>
    </source>
</evidence>
<name>A0ABS3Q5I1_9GAMM</name>
<evidence type="ECO:0000313" key="3">
    <source>
        <dbReference type="Proteomes" id="UP000664835"/>
    </source>
</evidence>
<accession>A0ABS3Q5I1</accession>
<proteinExistence type="predicted"/>
<keyword evidence="1" id="KW-0732">Signal</keyword>
<comment type="caution">
    <text evidence="2">The sequence shown here is derived from an EMBL/GenBank/DDBJ whole genome shotgun (WGS) entry which is preliminary data.</text>
</comment>